<accession>A0A4R6BY08</accession>
<dbReference type="Proteomes" id="UP000294802">
    <property type="component" value="Unassembled WGS sequence"/>
</dbReference>
<reference evidence="2 3" key="1">
    <citation type="submission" date="2019-01" db="EMBL/GenBank/DDBJ databases">
        <title>Draft genome sequences of the type strains of six Macrococcus species.</title>
        <authorList>
            <person name="Mazhar S."/>
            <person name="Altermann E."/>
            <person name="Hill C."/>
            <person name="Mcauliffe O."/>
        </authorList>
    </citation>
    <scope>NUCLEOTIDE SEQUENCE [LARGE SCALE GENOMIC DNA]</scope>
    <source>
        <strain evidence="2 3">CCM4815</strain>
    </source>
</reference>
<dbReference type="SUPFAM" id="SSF54523">
    <property type="entry name" value="Pili subunits"/>
    <property type="match status" value="1"/>
</dbReference>
<dbReference type="PIRSF" id="PIRSF021292">
    <property type="entry name" value="Competence_ComGD"/>
    <property type="match status" value="1"/>
</dbReference>
<keyword evidence="1" id="KW-1133">Transmembrane helix</keyword>
<gene>
    <name evidence="2" type="ORF">ERX29_00660</name>
</gene>
<comment type="caution">
    <text evidence="2">The sequence shown here is derived from an EMBL/GenBank/DDBJ whole genome shotgun (WGS) entry which is preliminary data.</text>
</comment>
<dbReference type="OrthoDB" id="2418628at2"/>
<evidence type="ECO:0000256" key="1">
    <source>
        <dbReference type="SAM" id="Phobius"/>
    </source>
</evidence>
<dbReference type="InterPro" id="IPR016785">
    <property type="entry name" value="ComGD"/>
</dbReference>
<evidence type="ECO:0008006" key="4">
    <source>
        <dbReference type="Google" id="ProtNLM"/>
    </source>
</evidence>
<proteinExistence type="predicted"/>
<evidence type="ECO:0000313" key="3">
    <source>
        <dbReference type="Proteomes" id="UP000294802"/>
    </source>
</evidence>
<keyword evidence="1" id="KW-0472">Membrane</keyword>
<dbReference type="EMBL" id="SCWB01000001">
    <property type="protein sequence ID" value="TDM13148.1"/>
    <property type="molecule type" value="Genomic_DNA"/>
</dbReference>
<sequence length="144" mass="16465">MRKADQAFSYIETLIVIAIMLIMIHMMSYHTFDYESADVEEVNNELLAVITYYQTLAMSTNQSITLEFLPGNNAVNIYSPKLGIKTKYMLRNGYIYTSNKTSALEVRFSGEGINHGTTVTYFVNDKRFNLVLQLVKGRVRIEEG</sequence>
<dbReference type="GO" id="GO:0030420">
    <property type="term" value="P:establishment of competence for transformation"/>
    <property type="evidence" value="ECO:0007669"/>
    <property type="project" value="InterPro"/>
</dbReference>
<keyword evidence="3" id="KW-1185">Reference proteome</keyword>
<evidence type="ECO:0000313" key="2">
    <source>
        <dbReference type="EMBL" id="TDM13148.1"/>
    </source>
</evidence>
<protein>
    <recommendedName>
        <fullName evidence="4">Prepilin-type N-terminal cleavage/methylation domain-containing protein</fullName>
    </recommendedName>
</protein>
<dbReference type="AlphaFoldDB" id="A0A4R6BY08"/>
<organism evidence="2 3">
    <name type="scientific">Macrococcus lamae</name>
    <dbReference type="NCBI Taxonomy" id="198484"/>
    <lineage>
        <taxon>Bacteria</taxon>
        <taxon>Bacillati</taxon>
        <taxon>Bacillota</taxon>
        <taxon>Bacilli</taxon>
        <taxon>Bacillales</taxon>
        <taxon>Staphylococcaceae</taxon>
        <taxon>Macrococcus</taxon>
    </lineage>
</organism>
<dbReference type="InterPro" id="IPR045584">
    <property type="entry name" value="Pilin-like"/>
</dbReference>
<feature type="transmembrane region" description="Helical" evidence="1">
    <location>
        <begin position="7"/>
        <end position="27"/>
    </location>
</feature>
<name>A0A4R6BY08_9STAP</name>
<keyword evidence="1" id="KW-0812">Transmembrane</keyword>
<dbReference type="RefSeq" id="WP_133442751.1">
    <property type="nucleotide sequence ID" value="NZ_SCWB01000001.1"/>
</dbReference>